<gene>
    <name evidence="1" type="ORF">B0I35DRAFT_476835</name>
</gene>
<evidence type="ECO:0008006" key="3">
    <source>
        <dbReference type="Google" id="ProtNLM"/>
    </source>
</evidence>
<keyword evidence="2" id="KW-1185">Reference proteome</keyword>
<dbReference type="PANTHER" id="PTHR13379">
    <property type="entry name" value="UNCHARACTERIZED DUF1308"/>
    <property type="match status" value="1"/>
</dbReference>
<sequence>MAASTCRECLDKAGSIVSELEALIKCIESKPELPFPRPLPGGLRPFLRSVVKERDALQSWLGQLSDATLSQDSLDKIHKDVMSSAVEIDHAFVHWDMIKKSRDLVAIEQSFAGSSKEERRQKVDEHGASGRQRSALNQLFRAQAKVKVAVVQGGHEWIDIRFVQPARLVRQMTDSGWSWGDYELGDAVSSDEWEDVQLAKQVRKLVAAAKMNRYEYRIPRVRLILPNISSQENNDVRIFLDQIRRMDPMVEILLEFRDGPWLTTPPLALDVAIENLVGDKLASLSQVLNLDNPILVDLISDLTHCKLEPKPWQESSTQAQIIEEQRHGGLMARTLYYVLKNKTLVCTRQAAEHLHEVLRTVGTEAERERGRLLVARDPEDDAVSPAAARKRFAELSCYEFPDDVQFPVKVLWDEYWDEATVQRCVEENRLPRVALDVARSTTMKSAKLSMYMYGWAAKVVTVTSNKEVRGHLRTLIEANRHAEDEVGPSIFRVDVTRNLLSANATPRSSSSAEQ</sequence>
<organism evidence="1 2">
    <name type="scientific">Stachybotrys elegans</name>
    <dbReference type="NCBI Taxonomy" id="80388"/>
    <lineage>
        <taxon>Eukaryota</taxon>
        <taxon>Fungi</taxon>
        <taxon>Dikarya</taxon>
        <taxon>Ascomycota</taxon>
        <taxon>Pezizomycotina</taxon>
        <taxon>Sordariomycetes</taxon>
        <taxon>Hypocreomycetidae</taxon>
        <taxon>Hypocreales</taxon>
        <taxon>Stachybotryaceae</taxon>
        <taxon>Stachybotrys</taxon>
    </lineage>
</organism>
<dbReference type="PANTHER" id="PTHR13379:SF0">
    <property type="entry name" value="UPF0415 PROTEIN C7ORF25"/>
    <property type="match status" value="1"/>
</dbReference>
<reference evidence="1" key="1">
    <citation type="journal article" date="2021" name="Nat. Commun.">
        <title>Genetic determinants of endophytism in the Arabidopsis root mycobiome.</title>
        <authorList>
            <person name="Mesny F."/>
            <person name="Miyauchi S."/>
            <person name="Thiergart T."/>
            <person name="Pickel B."/>
            <person name="Atanasova L."/>
            <person name="Karlsson M."/>
            <person name="Huettel B."/>
            <person name="Barry K.W."/>
            <person name="Haridas S."/>
            <person name="Chen C."/>
            <person name="Bauer D."/>
            <person name="Andreopoulos W."/>
            <person name="Pangilinan J."/>
            <person name="LaButti K."/>
            <person name="Riley R."/>
            <person name="Lipzen A."/>
            <person name="Clum A."/>
            <person name="Drula E."/>
            <person name="Henrissat B."/>
            <person name="Kohler A."/>
            <person name="Grigoriev I.V."/>
            <person name="Martin F.M."/>
            <person name="Hacquard S."/>
        </authorList>
    </citation>
    <scope>NUCLEOTIDE SEQUENCE</scope>
    <source>
        <strain evidence="1">MPI-CAGE-CH-0235</strain>
    </source>
</reference>
<comment type="caution">
    <text evidence="1">The sequence shown here is derived from an EMBL/GenBank/DDBJ whole genome shotgun (WGS) entry which is preliminary data.</text>
</comment>
<dbReference type="EMBL" id="JAGPNK010000004">
    <property type="protein sequence ID" value="KAH7322940.1"/>
    <property type="molecule type" value="Genomic_DNA"/>
</dbReference>
<protein>
    <recommendedName>
        <fullName evidence="3">DUF1308 domain-containing protein</fullName>
    </recommendedName>
</protein>
<dbReference type="Proteomes" id="UP000813444">
    <property type="component" value="Unassembled WGS sequence"/>
</dbReference>
<name>A0A8K0WUV4_9HYPO</name>
<dbReference type="AlphaFoldDB" id="A0A8K0WUV4"/>
<accession>A0A8K0WUV4</accession>
<dbReference type="OrthoDB" id="441890at2759"/>
<proteinExistence type="predicted"/>
<evidence type="ECO:0000313" key="1">
    <source>
        <dbReference type="EMBL" id="KAH7322940.1"/>
    </source>
</evidence>
<evidence type="ECO:0000313" key="2">
    <source>
        <dbReference type="Proteomes" id="UP000813444"/>
    </source>
</evidence>